<evidence type="ECO:0000313" key="1">
    <source>
        <dbReference type="EMBL" id="RMZ97076.1"/>
    </source>
</evidence>
<sequence length="144" mass="16365">MPGKSSPSSIWNVLAKLVSLPDDERDEVENSGCKSSKRSFLNGFRATIVVFTKSLEKCLVHLLVMFSRKHLVYLHFITVFSSLDVLKILSSIDKKRLTKKKIGLQLFLKNEPSHTKFIISKFAQSQHFAIEFCTTAYDAVKILD</sequence>
<accession>A0A3M7PD96</accession>
<gene>
    <name evidence="1" type="ORF">BpHYR1_024224</name>
</gene>
<protein>
    <submittedName>
        <fullName evidence="1">Uncharacterized protein</fullName>
    </submittedName>
</protein>
<organism evidence="1 2">
    <name type="scientific">Brachionus plicatilis</name>
    <name type="common">Marine rotifer</name>
    <name type="synonym">Brachionus muelleri</name>
    <dbReference type="NCBI Taxonomy" id="10195"/>
    <lineage>
        <taxon>Eukaryota</taxon>
        <taxon>Metazoa</taxon>
        <taxon>Spiralia</taxon>
        <taxon>Gnathifera</taxon>
        <taxon>Rotifera</taxon>
        <taxon>Eurotatoria</taxon>
        <taxon>Monogononta</taxon>
        <taxon>Pseudotrocha</taxon>
        <taxon>Ploima</taxon>
        <taxon>Brachionidae</taxon>
        <taxon>Brachionus</taxon>
    </lineage>
</organism>
<evidence type="ECO:0000313" key="2">
    <source>
        <dbReference type="Proteomes" id="UP000276133"/>
    </source>
</evidence>
<name>A0A3M7PD96_BRAPC</name>
<keyword evidence="2" id="KW-1185">Reference proteome</keyword>
<dbReference type="AlphaFoldDB" id="A0A3M7PD96"/>
<proteinExistence type="predicted"/>
<dbReference type="EMBL" id="REGN01011662">
    <property type="protein sequence ID" value="RMZ97076.1"/>
    <property type="molecule type" value="Genomic_DNA"/>
</dbReference>
<dbReference type="Proteomes" id="UP000276133">
    <property type="component" value="Unassembled WGS sequence"/>
</dbReference>
<reference evidence="1 2" key="1">
    <citation type="journal article" date="2018" name="Sci. Rep.">
        <title>Genomic signatures of local adaptation to the degree of environmental predictability in rotifers.</title>
        <authorList>
            <person name="Franch-Gras L."/>
            <person name="Hahn C."/>
            <person name="Garcia-Roger E.M."/>
            <person name="Carmona M.J."/>
            <person name="Serra M."/>
            <person name="Gomez A."/>
        </authorList>
    </citation>
    <scope>NUCLEOTIDE SEQUENCE [LARGE SCALE GENOMIC DNA]</scope>
    <source>
        <strain evidence="1">HYR1</strain>
    </source>
</reference>
<comment type="caution">
    <text evidence="1">The sequence shown here is derived from an EMBL/GenBank/DDBJ whole genome shotgun (WGS) entry which is preliminary data.</text>
</comment>